<evidence type="ECO:0000313" key="2">
    <source>
        <dbReference type="EMBL" id="AEX04128.1"/>
    </source>
</evidence>
<dbReference type="PATRIC" id="fig|1006551.4.peg.2417"/>
<dbReference type="Gene3D" id="2.60.40.4150">
    <property type="entry name" value="Type VI secretion system, lipoprotein SciN"/>
    <property type="match status" value="1"/>
</dbReference>
<dbReference type="HOGENOM" id="CLU_1710843_0_0_6"/>
<dbReference type="EMBL" id="CP003218">
    <property type="protein sequence ID" value="AEX04128.1"/>
    <property type="molecule type" value="Genomic_DNA"/>
</dbReference>
<dbReference type="Pfam" id="PF12790">
    <property type="entry name" value="T6SS-SciN"/>
    <property type="match status" value="1"/>
</dbReference>
<dbReference type="RefSeq" id="WP_014228079.1">
    <property type="nucleotide sequence ID" value="NC_016612.1"/>
</dbReference>
<feature type="signal peptide" evidence="1">
    <location>
        <begin position="1"/>
        <end position="27"/>
    </location>
</feature>
<organism evidence="2 3">
    <name type="scientific">Klebsiella michiganensis (strain ATCC 8724 / DSM 4798 / JCM 20051 / NBRC 3318 / NRRL B-199 / KCTC 1686 / BUCSAV 143 / CCM 1901)</name>
    <dbReference type="NCBI Taxonomy" id="1006551"/>
    <lineage>
        <taxon>Bacteria</taxon>
        <taxon>Pseudomonadati</taxon>
        <taxon>Pseudomonadota</taxon>
        <taxon>Gammaproteobacteria</taxon>
        <taxon>Enterobacterales</taxon>
        <taxon>Enterobacteriaceae</taxon>
        <taxon>Klebsiella/Raoultella group</taxon>
        <taxon>Klebsiella</taxon>
    </lineage>
</organism>
<keyword evidence="1" id="KW-0732">Signal</keyword>
<dbReference type="InterPro" id="IPR038706">
    <property type="entry name" value="Type_VI_SciN-like_sf"/>
</dbReference>
<dbReference type="AlphaFoldDB" id="A0A0H3H706"/>
<dbReference type="PANTHER" id="PTHR37625:SF4">
    <property type="entry name" value="OUTER MEMBRANE LIPOPROTEIN"/>
    <property type="match status" value="1"/>
</dbReference>
<keyword evidence="2" id="KW-0449">Lipoprotein</keyword>
<proteinExistence type="predicted"/>
<dbReference type="PANTHER" id="PTHR37625">
    <property type="entry name" value="OUTER MEMBRANE LIPOPROTEIN-RELATED"/>
    <property type="match status" value="1"/>
</dbReference>
<name>A0A0H3H706_KLEM8</name>
<feature type="chain" id="PRO_5002610973" evidence="1">
    <location>
        <begin position="28"/>
        <end position="153"/>
    </location>
</feature>
<protein>
    <submittedName>
        <fullName evidence="2">Type VI secretion lipoprotein, VC_A0113 family</fullName>
    </submittedName>
</protein>
<dbReference type="NCBIfam" id="TIGR03352">
    <property type="entry name" value="VI_chp_3"/>
    <property type="match status" value="1"/>
</dbReference>
<sequence length="153" mass="16552">MMMSASWRICGALLTVLSLAGCGLAQRAGQGATAVTDAIFYRKVDTLHLTLAARNALNTDEDGMSSPVEVRIWPLRNATTFNLADYRSLLKQGPEVLSKDLSAPYQAIRLTPGQQTHLDMPLADDTQFVALTAFFSGPIRCVTTGSSSFRVMP</sequence>
<dbReference type="KEGG" id="kox:KOX_12010"/>
<reference evidence="2 3" key="1">
    <citation type="journal article" date="2012" name="J. Bacteriol.">
        <title>Complete genome sequence of Klebsiella oxytoca KCTC 1686, used in production of 2,3-butanediol.</title>
        <authorList>
            <person name="Shin S.H."/>
            <person name="Kim S."/>
            <person name="Kim J.Y."/>
            <person name="Lee S."/>
            <person name="Um Y."/>
            <person name="Oh M.K."/>
            <person name="Kim Y.R."/>
            <person name="Lee J."/>
            <person name="Yang K.S."/>
        </authorList>
    </citation>
    <scope>NUCLEOTIDE SEQUENCE [LARGE SCALE GENOMIC DNA]</scope>
    <source>
        <strain evidence="3">ATCC 8724 / DSM 4798 / JCM 20051 / NBRC 3318 / NRRL B-199 / KCTC 1686</strain>
    </source>
</reference>
<dbReference type="Proteomes" id="UP000007843">
    <property type="component" value="Chromosome"/>
</dbReference>
<accession>A0A0H3H706</accession>
<dbReference type="InterPro" id="IPR017734">
    <property type="entry name" value="T6SS_SciN"/>
</dbReference>
<gene>
    <name evidence="2" type="ordered locus">KOX_12010</name>
</gene>
<evidence type="ECO:0000313" key="3">
    <source>
        <dbReference type="Proteomes" id="UP000007843"/>
    </source>
</evidence>
<evidence type="ECO:0000256" key="1">
    <source>
        <dbReference type="SAM" id="SignalP"/>
    </source>
</evidence>